<evidence type="ECO:0000313" key="7">
    <source>
        <dbReference type="Proteomes" id="UP000441404"/>
    </source>
</evidence>
<proteinExistence type="inferred from homology"/>
<evidence type="ECO:0000256" key="2">
    <source>
        <dbReference type="ARBA" id="ARBA00022908"/>
    </source>
</evidence>
<evidence type="ECO:0000259" key="5">
    <source>
        <dbReference type="PROSITE" id="PS51898"/>
    </source>
</evidence>
<dbReference type="PROSITE" id="PS51898">
    <property type="entry name" value="TYR_RECOMBINASE"/>
    <property type="match status" value="1"/>
</dbReference>
<dbReference type="Gene3D" id="1.10.443.10">
    <property type="entry name" value="Intergrase catalytic core"/>
    <property type="match status" value="1"/>
</dbReference>
<dbReference type="InterPro" id="IPR011010">
    <property type="entry name" value="DNA_brk_join_enz"/>
</dbReference>
<comment type="caution">
    <text evidence="6">The sequence shown here is derived from an EMBL/GenBank/DDBJ whole genome shotgun (WGS) entry which is preliminary data.</text>
</comment>
<dbReference type="Proteomes" id="UP000441404">
    <property type="component" value="Unassembled WGS sequence"/>
</dbReference>
<evidence type="ECO:0000256" key="3">
    <source>
        <dbReference type="ARBA" id="ARBA00023125"/>
    </source>
</evidence>
<reference evidence="6 7" key="1">
    <citation type="submission" date="2019-10" db="EMBL/GenBank/DDBJ databases">
        <title>Evaluation of single-gene subtyping targets for Pseudomonas.</title>
        <authorList>
            <person name="Reichler S.J."/>
            <person name="Orsi R.H."/>
            <person name="Wiedmann M."/>
            <person name="Martin N.H."/>
            <person name="Murphy S.I."/>
        </authorList>
    </citation>
    <scope>NUCLEOTIDE SEQUENCE [LARGE SCALE GENOMIC DNA]</scope>
    <source>
        <strain evidence="6 7">FSL R10-3257</strain>
    </source>
</reference>
<dbReference type="GO" id="GO:0003677">
    <property type="term" value="F:DNA binding"/>
    <property type="evidence" value="ECO:0007669"/>
    <property type="project" value="UniProtKB-KW"/>
</dbReference>
<evidence type="ECO:0000256" key="1">
    <source>
        <dbReference type="ARBA" id="ARBA00008857"/>
    </source>
</evidence>
<keyword evidence="3" id="KW-0238">DNA-binding</keyword>
<keyword evidence="4" id="KW-0233">DNA recombination</keyword>
<dbReference type="CDD" id="cd01184">
    <property type="entry name" value="INT_C_like_1"/>
    <property type="match status" value="1"/>
</dbReference>
<dbReference type="PANTHER" id="PTHR30349">
    <property type="entry name" value="PHAGE INTEGRASE-RELATED"/>
    <property type="match status" value="1"/>
</dbReference>
<dbReference type="RefSeq" id="WP_153430132.1">
    <property type="nucleotide sequence ID" value="NZ_WIWJ01000104.1"/>
</dbReference>
<dbReference type="Pfam" id="PF20172">
    <property type="entry name" value="DUF6538"/>
    <property type="match status" value="1"/>
</dbReference>
<evidence type="ECO:0000256" key="4">
    <source>
        <dbReference type="ARBA" id="ARBA00023172"/>
    </source>
</evidence>
<evidence type="ECO:0000313" key="6">
    <source>
        <dbReference type="EMBL" id="MQT50195.1"/>
    </source>
</evidence>
<accession>A0A7X1WED7</accession>
<dbReference type="InterPro" id="IPR050090">
    <property type="entry name" value="Tyrosine_recombinase_XerCD"/>
</dbReference>
<dbReference type="GO" id="GO:0015074">
    <property type="term" value="P:DNA integration"/>
    <property type="evidence" value="ECO:0007669"/>
    <property type="project" value="UniProtKB-KW"/>
</dbReference>
<feature type="domain" description="Tyr recombinase" evidence="5">
    <location>
        <begin position="300"/>
        <end position="481"/>
    </location>
</feature>
<dbReference type="InterPro" id="IPR046668">
    <property type="entry name" value="DUF6538"/>
</dbReference>
<comment type="similarity">
    <text evidence="1">Belongs to the 'phage' integrase family.</text>
</comment>
<protein>
    <submittedName>
        <fullName evidence="6">Tyrosine-type recombinase/integrase</fullName>
    </submittedName>
</protein>
<gene>
    <name evidence="6" type="ORF">GHO40_26335</name>
</gene>
<dbReference type="SUPFAM" id="SSF56349">
    <property type="entry name" value="DNA breaking-rejoining enzymes"/>
    <property type="match status" value="1"/>
</dbReference>
<keyword evidence="2" id="KW-0229">DNA integration</keyword>
<dbReference type="EMBL" id="WIWJ01000104">
    <property type="protein sequence ID" value="MQT50195.1"/>
    <property type="molecule type" value="Genomic_DNA"/>
</dbReference>
<dbReference type="InterPro" id="IPR002104">
    <property type="entry name" value="Integrase_catalytic"/>
</dbReference>
<dbReference type="InterPro" id="IPR013762">
    <property type="entry name" value="Integrase-like_cat_sf"/>
</dbReference>
<dbReference type="GO" id="GO:0006310">
    <property type="term" value="P:DNA recombination"/>
    <property type="evidence" value="ECO:0007669"/>
    <property type="project" value="UniProtKB-KW"/>
</dbReference>
<name>A0A7X1WED7_9PSED</name>
<dbReference type="PANTHER" id="PTHR30349:SF41">
    <property type="entry name" value="INTEGRASE_RECOMBINASE PROTEIN MJ0367-RELATED"/>
    <property type="match status" value="1"/>
</dbReference>
<dbReference type="AlphaFoldDB" id="A0A7X1WED7"/>
<sequence length="488" mass="55166">MASDNLVLRSGTWHVRLTIPADARPALNRREFTASLKTGSKTEAQKRKAPYLSQWSDLIATARNGGKIDVEDLRLRAKQLTEHLDTLYTNLVMGSVTTGMLEYKPENIHAQQALDDHLWLEDNEDAERILRHFEVGREADPLELSKDMQKLVSGNLNRHFDGMRLTPSNKADIAEILKNPKSYQAKSPITASRLTTFESYQTKTKGIIQKTVDMQVKRLNLIKEWLEKNQKELIHDSISEYLTTLKIADKTKKQVLFAGSSFWKWAIRHDESFKKIHSKEQSPFEMHEFAAQRGKKNPTTGRRAFSPEDVQKLHAEALIQDRQTLADLIALGAYTGARIEELCRLKKSDVISEEGIQCFSIYDSKTEASTRLIPVHESLKNIVDRLIAESDDDYLIKSPAGNKYGNRSDAFSKQFGRLKTGLSYNGQYVFHSLRKTVITQLQRADVPGILIASIVGHETGTVTFDVYSAGPSPKQKFSAISNLSYALK</sequence>
<dbReference type="Pfam" id="PF00589">
    <property type="entry name" value="Phage_integrase"/>
    <property type="match status" value="1"/>
</dbReference>
<organism evidence="6 7">
    <name type="scientific">Pseudomonas helleri</name>
    <dbReference type="NCBI Taxonomy" id="1608996"/>
    <lineage>
        <taxon>Bacteria</taxon>
        <taxon>Pseudomonadati</taxon>
        <taxon>Pseudomonadota</taxon>
        <taxon>Gammaproteobacteria</taxon>
        <taxon>Pseudomonadales</taxon>
        <taxon>Pseudomonadaceae</taxon>
        <taxon>Pseudomonas</taxon>
    </lineage>
</organism>